<dbReference type="RefSeq" id="WP_346050676.1">
    <property type="nucleotide sequence ID" value="NZ_JAYGII010000005.1"/>
</dbReference>
<dbReference type="EMBL" id="JAYGII010000005">
    <property type="protein sequence ID" value="MEA5445017.1"/>
    <property type="molecule type" value="Genomic_DNA"/>
</dbReference>
<dbReference type="Gene3D" id="3.30.230.10">
    <property type="match status" value="1"/>
</dbReference>
<comment type="similarity">
    <text evidence="7">Belongs to the RnpA family.</text>
</comment>
<dbReference type="PANTHER" id="PTHR33992">
    <property type="entry name" value="RIBONUCLEASE P PROTEIN COMPONENT"/>
    <property type="match status" value="1"/>
</dbReference>
<dbReference type="PANTHER" id="PTHR33992:SF1">
    <property type="entry name" value="RIBONUCLEASE P PROTEIN COMPONENT"/>
    <property type="match status" value="1"/>
</dbReference>
<dbReference type="EC" id="3.1.26.5" evidence="7 8"/>
<dbReference type="GO" id="GO:0042781">
    <property type="term" value="F:3'-tRNA processing endoribonuclease activity"/>
    <property type="evidence" value="ECO:0007669"/>
    <property type="project" value="TreeGrafter"/>
</dbReference>
<dbReference type="AlphaFoldDB" id="A0AAP6MLT2"/>
<dbReference type="InterPro" id="IPR000100">
    <property type="entry name" value="RNase_P"/>
</dbReference>
<evidence type="ECO:0000256" key="4">
    <source>
        <dbReference type="ARBA" id="ARBA00022759"/>
    </source>
</evidence>
<comment type="function">
    <text evidence="1 7">RNaseP catalyzes the removal of the 5'-leader sequence from pre-tRNA to produce the mature 5'-terminus. It can also cleave other RNA substrates such as 4.5S RNA. The protein component plays an auxiliary but essential role in vivo by binding to the 5'-leader sequence and broadening the substrate specificity of the ribozyme.</text>
</comment>
<keyword evidence="3 7" id="KW-0540">Nuclease</keyword>
<dbReference type="InterPro" id="IPR014721">
    <property type="entry name" value="Ribsml_uS5_D2-typ_fold_subgr"/>
</dbReference>
<name>A0AAP6MLT2_9GAMM</name>
<evidence type="ECO:0000256" key="2">
    <source>
        <dbReference type="ARBA" id="ARBA00022694"/>
    </source>
</evidence>
<evidence type="ECO:0000256" key="7">
    <source>
        <dbReference type="HAMAP-Rule" id="MF_00227"/>
    </source>
</evidence>
<accession>A0AAP6MLT2</accession>
<dbReference type="GO" id="GO:0000049">
    <property type="term" value="F:tRNA binding"/>
    <property type="evidence" value="ECO:0007669"/>
    <property type="project" value="UniProtKB-UniRule"/>
</dbReference>
<keyword evidence="4 7" id="KW-0255">Endonuclease</keyword>
<dbReference type="GO" id="GO:0001682">
    <property type="term" value="P:tRNA 5'-leader removal"/>
    <property type="evidence" value="ECO:0007669"/>
    <property type="project" value="UniProtKB-UniRule"/>
</dbReference>
<evidence type="ECO:0000256" key="1">
    <source>
        <dbReference type="ARBA" id="ARBA00002663"/>
    </source>
</evidence>
<dbReference type="InterPro" id="IPR020539">
    <property type="entry name" value="RNase_P_CS"/>
</dbReference>
<dbReference type="NCBIfam" id="TIGR00188">
    <property type="entry name" value="rnpA"/>
    <property type="match status" value="1"/>
</dbReference>
<keyword evidence="10" id="KW-1185">Reference proteome</keyword>
<dbReference type="GO" id="GO:0004526">
    <property type="term" value="F:ribonuclease P activity"/>
    <property type="evidence" value="ECO:0007669"/>
    <property type="project" value="UniProtKB-UniRule"/>
</dbReference>
<comment type="catalytic activity">
    <reaction evidence="7">
        <text>Endonucleolytic cleavage of RNA, removing 5'-extranucleotides from tRNA precursor.</text>
        <dbReference type="EC" id="3.1.26.5"/>
    </reaction>
</comment>
<dbReference type="InterPro" id="IPR020568">
    <property type="entry name" value="Ribosomal_Su5_D2-typ_SF"/>
</dbReference>
<sequence>MQAAAAYPPDARLTRAEDFRRVFRQGKRSKDRFFTILACANGLPQARLGMAISRRNAGSAVERNRLKRLARESFRHRQSTLAGFDLVVMSRPEASRADNRTLFESLDRHWQRLMKRCDSSSSSS</sequence>
<dbReference type="HAMAP" id="MF_00227">
    <property type="entry name" value="RNase_P"/>
    <property type="match status" value="1"/>
</dbReference>
<proteinExistence type="inferred from homology"/>
<dbReference type="Pfam" id="PF00825">
    <property type="entry name" value="Ribonuclease_P"/>
    <property type="match status" value="1"/>
</dbReference>
<dbReference type="PROSITE" id="PS00648">
    <property type="entry name" value="RIBONUCLEASE_P"/>
    <property type="match status" value="1"/>
</dbReference>
<dbReference type="Proteomes" id="UP001302316">
    <property type="component" value="Unassembled WGS sequence"/>
</dbReference>
<organism evidence="9 10">
    <name type="scientific">Natronospira elongata</name>
    <dbReference type="NCBI Taxonomy" id="3110268"/>
    <lineage>
        <taxon>Bacteria</taxon>
        <taxon>Pseudomonadati</taxon>
        <taxon>Pseudomonadota</taxon>
        <taxon>Gammaproteobacteria</taxon>
        <taxon>Natronospirales</taxon>
        <taxon>Natronospiraceae</taxon>
        <taxon>Natronospira</taxon>
    </lineage>
</organism>
<evidence type="ECO:0000313" key="9">
    <source>
        <dbReference type="EMBL" id="MEA5445017.1"/>
    </source>
</evidence>
<evidence type="ECO:0000256" key="6">
    <source>
        <dbReference type="ARBA" id="ARBA00022884"/>
    </source>
</evidence>
<reference evidence="9 10" key="1">
    <citation type="submission" date="2023-12" db="EMBL/GenBank/DDBJ databases">
        <title>Whole-genome sequencing of halo(alkali)philic microorganisms from hypersaline lakes.</title>
        <authorList>
            <person name="Sorokin D.Y."/>
            <person name="Merkel A.Y."/>
            <person name="Messina E."/>
            <person name="Yakimov M."/>
        </authorList>
    </citation>
    <scope>NUCLEOTIDE SEQUENCE [LARGE SCALE GENOMIC DNA]</scope>
    <source>
        <strain evidence="9 10">AB-CW1</strain>
    </source>
</reference>
<evidence type="ECO:0000256" key="3">
    <source>
        <dbReference type="ARBA" id="ARBA00022722"/>
    </source>
</evidence>
<comment type="caution">
    <text evidence="9">The sequence shown here is derived from an EMBL/GenBank/DDBJ whole genome shotgun (WGS) entry which is preliminary data.</text>
</comment>
<evidence type="ECO:0000313" key="10">
    <source>
        <dbReference type="Proteomes" id="UP001302316"/>
    </source>
</evidence>
<dbReference type="GO" id="GO:0030677">
    <property type="term" value="C:ribonuclease P complex"/>
    <property type="evidence" value="ECO:0007669"/>
    <property type="project" value="TreeGrafter"/>
</dbReference>
<keyword evidence="6 7" id="KW-0694">RNA-binding</keyword>
<comment type="subunit">
    <text evidence="7">Consists of a catalytic RNA component (M1 or rnpB) and a protein subunit.</text>
</comment>
<dbReference type="SUPFAM" id="SSF54211">
    <property type="entry name" value="Ribosomal protein S5 domain 2-like"/>
    <property type="match status" value="1"/>
</dbReference>
<evidence type="ECO:0000256" key="8">
    <source>
        <dbReference type="NCBIfam" id="TIGR00188"/>
    </source>
</evidence>
<protein>
    <recommendedName>
        <fullName evidence="7 8">Ribonuclease P protein component</fullName>
        <shortName evidence="7">RNase P protein</shortName>
        <shortName evidence="7">RNaseP protein</shortName>
        <ecNumber evidence="7 8">3.1.26.5</ecNumber>
    </recommendedName>
    <alternativeName>
        <fullName evidence="7">Protein C5</fullName>
    </alternativeName>
</protein>
<keyword evidence="5 7" id="KW-0378">Hydrolase</keyword>
<gene>
    <name evidence="7 9" type="primary">rnpA</name>
    <name evidence="9" type="ORF">VCB98_04190</name>
</gene>
<evidence type="ECO:0000256" key="5">
    <source>
        <dbReference type="ARBA" id="ARBA00022801"/>
    </source>
</evidence>
<keyword evidence="2 7" id="KW-0819">tRNA processing</keyword>